<evidence type="ECO:0000313" key="3">
    <source>
        <dbReference type="EMBL" id="SHH62160.1"/>
    </source>
</evidence>
<dbReference type="AlphaFoldDB" id="A0A1M5UGV8"/>
<dbReference type="Proteomes" id="UP000183967">
    <property type="component" value="Unassembled WGS sequence"/>
</dbReference>
<sequence>MNIPNLGFLFNKHYYINEKLEFELKDIHKKNRDILKVEFKGRYNAPYGKYCFRLKTIYPGMIIGIGYQHDINNDDKKDNKDKEDKDCYKMGFYFDYTTGMPIIPGSTVKGLLRSAFKHREYILEILKNNKIDFEKEKLEKFKKNLEDNGKENYINYNLSDDDLLVNLLEYEIFEIGTIEGLKDIFYEAYIHEVKGNDGKFLADDYITPHYNNPLKNPIPLKFIKILPDVVFKFSFDLNDGILNSFDKLKLFRQILLDLGIGAKTNVGYGKFDEKYGENDILNLERRMKKNHKKYYKDFRRSI</sequence>
<dbReference type="NCBIfam" id="TIGR01898">
    <property type="entry name" value="cas_TM1791_cmr6"/>
    <property type="match status" value="1"/>
</dbReference>
<keyword evidence="4" id="KW-1185">Reference proteome</keyword>
<proteinExistence type="predicted"/>
<keyword evidence="1" id="KW-0051">Antiviral defense</keyword>
<gene>
    <name evidence="3" type="ORF">SAMN02745135_01417</name>
</gene>
<evidence type="ECO:0000313" key="4">
    <source>
        <dbReference type="Proteomes" id="UP000183967"/>
    </source>
</evidence>
<name>A0A1M5UGV8_9FIRM</name>
<reference evidence="4" key="1">
    <citation type="submission" date="2016-11" db="EMBL/GenBank/DDBJ databases">
        <authorList>
            <person name="Varghese N."/>
            <person name="Submissions S."/>
        </authorList>
    </citation>
    <scope>NUCLEOTIDE SEQUENCE [LARGE SCALE GENOMIC DNA]</scope>
    <source>
        <strain evidence="4">DSM 13643</strain>
    </source>
</reference>
<dbReference type="InterPro" id="IPR010172">
    <property type="entry name" value="CRISPR-assoc_prot_TM1791"/>
</dbReference>
<dbReference type="RefSeq" id="WP_073196516.1">
    <property type="nucleotide sequence ID" value="NZ_FQXO01000034.1"/>
</dbReference>
<dbReference type="OrthoDB" id="9813956at2"/>
<organism evidence="3 4">
    <name type="scientific">Caloranaerobacter azorensis DSM 13643</name>
    <dbReference type="NCBI Taxonomy" id="1121264"/>
    <lineage>
        <taxon>Bacteria</taxon>
        <taxon>Bacillati</taxon>
        <taxon>Bacillota</taxon>
        <taxon>Tissierellia</taxon>
        <taxon>Tissierellales</taxon>
        <taxon>Thermohalobacteraceae</taxon>
        <taxon>Caloranaerobacter</taxon>
    </lineage>
</organism>
<dbReference type="Pfam" id="PF03787">
    <property type="entry name" value="RAMPs"/>
    <property type="match status" value="1"/>
</dbReference>
<protein>
    <submittedName>
        <fullName evidence="3">CRISPR-associated protein Cmr6</fullName>
    </submittedName>
</protein>
<dbReference type="InterPro" id="IPR005537">
    <property type="entry name" value="RAMP_III_fam"/>
</dbReference>
<dbReference type="PANTHER" id="PTHR39965:SF1">
    <property type="entry name" value="CRISPR SYSTEM CMR SUBUNIT CMR6"/>
    <property type="match status" value="1"/>
</dbReference>
<evidence type="ECO:0000256" key="1">
    <source>
        <dbReference type="ARBA" id="ARBA00023118"/>
    </source>
</evidence>
<evidence type="ECO:0000259" key="2">
    <source>
        <dbReference type="Pfam" id="PF03787"/>
    </source>
</evidence>
<dbReference type="EMBL" id="FQXO01000034">
    <property type="protein sequence ID" value="SHH62160.1"/>
    <property type="molecule type" value="Genomic_DNA"/>
</dbReference>
<accession>A0A1M5UGV8</accession>
<feature type="domain" description="CRISPR type III-associated protein" evidence="2">
    <location>
        <begin position="54"/>
        <end position="271"/>
    </location>
</feature>
<dbReference type="GO" id="GO:0051607">
    <property type="term" value="P:defense response to virus"/>
    <property type="evidence" value="ECO:0007669"/>
    <property type="project" value="UniProtKB-KW"/>
</dbReference>
<dbReference type="PANTHER" id="PTHR39965">
    <property type="entry name" value="CRISPR SYSTEM CMR SUBUNIT CMR6"/>
    <property type="match status" value="1"/>
</dbReference>